<evidence type="ECO:0000313" key="3">
    <source>
        <dbReference type="Proteomes" id="UP001418444"/>
    </source>
</evidence>
<dbReference type="EMBL" id="BAAAZW010000011">
    <property type="protein sequence ID" value="GAA3969079.1"/>
    <property type="molecule type" value="Genomic_DNA"/>
</dbReference>
<dbReference type="NCBIfam" id="NF005926">
    <property type="entry name" value="PRK07940.1"/>
    <property type="match status" value="1"/>
</dbReference>
<dbReference type="PANTHER" id="PTHR11669">
    <property type="entry name" value="REPLICATION FACTOR C / DNA POLYMERASE III GAMMA-TAU SUBUNIT"/>
    <property type="match status" value="1"/>
</dbReference>
<evidence type="ECO:0000313" key="2">
    <source>
        <dbReference type="EMBL" id="GAA3969079.1"/>
    </source>
</evidence>
<dbReference type="InterPro" id="IPR050238">
    <property type="entry name" value="DNA_Rep/Repair_Clamp_Loader"/>
</dbReference>
<feature type="domain" description="AAA+ ATPase" evidence="1">
    <location>
        <begin position="68"/>
        <end position="211"/>
    </location>
</feature>
<dbReference type="PANTHER" id="PTHR11669:SF8">
    <property type="entry name" value="DNA POLYMERASE III SUBUNIT DELTA"/>
    <property type="match status" value="1"/>
</dbReference>
<dbReference type="SUPFAM" id="SSF52540">
    <property type="entry name" value="P-loop containing nucleoside triphosphate hydrolases"/>
    <property type="match status" value="1"/>
</dbReference>
<organism evidence="2 3">
    <name type="scientific">Gordonia caeni</name>
    <dbReference type="NCBI Taxonomy" id="1007097"/>
    <lineage>
        <taxon>Bacteria</taxon>
        <taxon>Bacillati</taxon>
        <taxon>Actinomycetota</taxon>
        <taxon>Actinomycetes</taxon>
        <taxon>Mycobacteriales</taxon>
        <taxon>Gordoniaceae</taxon>
        <taxon>Gordonia</taxon>
    </lineage>
</organism>
<protein>
    <submittedName>
        <fullName evidence="2">DNA polymerase III subunit delta</fullName>
    </submittedName>
</protein>
<keyword evidence="3" id="KW-1185">Reference proteome</keyword>
<comment type="caution">
    <text evidence="2">The sequence shown here is derived from an EMBL/GenBank/DDBJ whole genome shotgun (WGS) entry which is preliminary data.</text>
</comment>
<reference evidence="3" key="1">
    <citation type="journal article" date="2019" name="Int. J. Syst. Evol. Microbiol.">
        <title>The Global Catalogue of Microorganisms (GCM) 10K type strain sequencing project: providing services to taxonomists for standard genome sequencing and annotation.</title>
        <authorList>
            <consortium name="The Broad Institute Genomics Platform"/>
            <consortium name="The Broad Institute Genome Sequencing Center for Infectious Disease"/>
            <person name="Wu L."/>
            <person name="Ma J."/>
        </authorList>
    </citation>
    <scope>NUCLEOTIDE SEQUENCE [LARGE SCALE GENOMIC DNA]</scope>
    <source>
        <strain evidence="3">JCM 16923</strain>
    </source>
</reference>
<dbReference type="Pfam" id="PF13177">
    <property type="entry name" value="DNA_pol3_delta2"/>
    <property type="match status" value="1"/>
</dbReference>
<dbReference type="Proteomes" id="UP001418444">
    <property type="component" value="Unassembled WGS sequence"/>
</dbReference>
<gene>
    <name evidence="2" type="ORF">GCM10022231_32770</name>
</gene>
<name>A0ABP7PPF5_9ACTN</name>
<dbReference type="InterPro" id="IPR004622">
    <property type="entry name" value="DNA_pol_HolB"/>
</dbReference>
<dbReference type="Gene3D" id="3.40.50.300">
    <property type="entry name" value="P-loop containing nucleotide triphosphate hydrolases"/>
    <property type="match status" value="1"/>
</dbReference>
<sequence>MALSEQGLTLDTVTNVFDGLIGQEALATELTAAAAAARGAAAELDHAESGAVSMFGDGDLPPANDSATTHAWLFTGPPGSGRSVAATSFAAALQCSDPDQVGCGQCRACTTVLAGTHGDVRHIVPEGLTISVAQIRDIVQLAARRPTTGRWQVVLVEDADRLTEQGANALLKAVEEPPARTIFLLCAPSVSPEDISVTLRSRCRHVALTAPPVDAIAQVLIERDGIDAEQARWAAGVAGGHIGRARRLATDEHARAQREQALSLARAAVREGQMYAAGETLVNSAKTAADAIAAELNAPEHDELMTALGAGGTGKGTARPPRGTAGVIKELEKRQKTRHTRIMRDTLDRALVDLAALFRDALALSMGASVAMMHPDRAKDLSAPMASYAAPERLLGCVEAVLVCREELDRNVKPRFAVDALMVRLSEELSRRSQPA</sequence>
<dbReference type="SMART" id="SM00382">
    <property type="entry name" value="AAA"/>
    <property type="match status" value="1"/>
</dbReference>
<evidence type="ECO:0000259" key="1">
    <source>
        <dbReference type="SMART" id="SM00382"/>
    </source>
</evidence>
<dbReference type="NCBIfam" id="TIGR00678">
    <property type="entry name" value="holB"/>
    <property type="match status" value="1"/>
</dbReference>
<dbReference type="InterPro" id="IPR027417">
    <property type="entry name" value="P-loop_NTPase"/>
</dbReference>
<dbReference type="InterPro" id="IPR003593">
    <property type="entry name" value="AAA+_ATPase"/>
</dbReference>
<accession>A0ABP7PPF5</accession>
<proteinExistence type="predicted"/>